<organism evidence="2 3">
    <name type="scientific">Desulfobacter hydrogenophilus</name>
    <dbReference type="NCBI Taxonomy" id="2291"/>
    <lineage>
        <taxon>Bacteria</taxon>
        <taxon>Pseudomonadati</taxon>
        <taxon>Thermodesulfobacteriota</taxon>
        <taxon>Desulfobacteria</taxon>
        <taxon>Desulfobacterales</taxon>
        <taxon>Desulfobacteraceae</taxon>
        <taxon>Desulfobacter</taxon>
    </lineage>
</organism>
<reference evidence="1 4" key="2">
    <citation type="submission" date="2019-02" db="EMBL/GenBank/DDBJ databases">
        <title>Complete genome sequence of Desulfobacter hydrogenophilus AcRS1.</title>
        <authorList>
            <person name="Marietou A."/>
            <person name="Lund M.B."/>
            <person name="Marshall I.P.G."/>
            <person name="Schreiber L."/>
            <person name="Jorgensen B."/>
        </authorList>
    </citation>
    <scope>NUCLEOTIDE SEQUENCE [LARGE SCALE GENOMIC DNA]</scope>
    <source>
        <strain evidence="1 4">AcRS1</strain>
    </source>
</reference>
<evidence type="ECO:0000313" key="4">
    <source>
        <dbReference type="Proteomes" id="UP000293902"/>
    </source>
</evidence>
<evidence type="ECO:0000313" key="1">
    <source>
        <dbReference type="EMBL" id="QBH11560.1"/>
    </source>
</evidence>
<protein>
    <submittedName>
        <fullName evidence="2">Uncharacterized protein</fullName>
    </submittedName>
</protein>
<sequence length="61" mass="6929">MTEKETKKHRISGICPQCGCSHLSTMTEEEIKEKFPDLENATMECSECLASMELGFEEIDE</sequence>
<dbReference type="OrthoDB" id="5421736at2"/>
<dbReference type="Proteomes" id="UP000248798">
    <property type="component" value="Unassembled WGS sequence"/>
</dbReference>
<reference evidence="2 3" key="1">
    <citation type="submission" date="2018-06" db="EMBL/GenBank/DDBJ databases">
        <title>Complete Genome Sequence of Desulfobacter hydrogenophilus (DSM3380).</title>
        <authorList>
            <person name="Marietou A."/>
            <person name="Schreiber L."/>
            <person name="Marshall I."/>
            <person name="Jorgensen B."/>
        </authorList>
    </citation>
    <scope>NUCLEOTIDE SEQUENCE [LARGE SCALE GENOMIC DNA]</scope>
    <source>
        <strain evidence="2 3">DSM 3380</strain>
    </source>
</reference>
<evidence type="ECO:0000313" key="3">
    <source>
        <dbReference type="Proteomes" id="UP000248798"/>
    </source>
</evidence>
<dbReference type="AlphaFoldDB" id="A0A328FFJ3"/>
<dbReference type="EMBL" id="CP036313">
    <property type="protein sequence ID" value="QBH11560.1"/>
    <property type="molecule type" value="Genomic_DNA"/>
</dbReference>
<proteinExistence type="predicted"/>
<gene>
    <name evidence="2" type="ORF">DO021_04405</name>
    <name evidence="1" type="ORF">EYB58_00670</name>
</gene>
<name>A0A328FFJ3_9BACT</name>
<evidence type="ECO:0000313" key="2">
    <source>
        <dbReference type="EMBL" id="RAM03109.1"/>
    </source>
</evidence>
<dbReference type="EMBL" id="QLNI01000007">
    <property type="protein sequence ID" value="RAM03109.1"/>
    <property type="molecule type" value="Genomic_DNA"/>
</dbReference>
<keyword evidence="4" id="KW-1185">Reference proteome</keyword>
<accession>A0A328FFJ3</accession>
<dbReference type="Proteomes" id="UP000293902">
    <property type="component" value="Chromosome"/>
</dbReference>
<dbReference type="RefSeq" id="WP_111954110.1">
    <property type="nucleotide sequence ID" value="NZ_CP036313.1"/>
</dbReference>